<feature type="region of interest" description="Disordered" evidence="1">
    <location>
        <begin position="18"/>
        <end position="64"/>
    </location>
</feature>
<dbReference type="AlphaFoldDB" id="A0A4D9F549"/>
<organism evidence="2 3">
    <name type="scientific">Platysternon megacephalum</name>
    <name type="common">big-headed turtle</name>
    <dbReference type="NCBI Taxonomy" id="55544"/>
    <lineage>
        <taxon>Eukaryota</taxon>
        <taxon>Metazoa</taxon>
        <taxon>Chordata</taxon>
        <taxon>Craniata</taxon>
        <taxon>Vertebrata</taxon>
        <taxon>Euteleostomi</taxon>
        <taxon>Archelosauria</taxon>
        <taxon>Testudinata</taxon>
        <taxon>Testudines</taxon>
        <taxon>Cryptodira</taxon>
        <taxon>Durocryptodira</taxon>
        <taxon>Testudinoidea</taxon>
        <taxon>Platysternidae</taxon>
        <taxon>Platysternon</taxon>
    </lineage>
</organism>
<sequence>MPPGLGWGARLRGGWGRIPRSEGAGREHGGDPLFPPPLHGRRAPLLRGEAHPPGGRLKGAPRAAPRCCGRGARPWVRVVGLGPSLLRPSGLPRKGTVTRGIALRGRCRLSSGSLLAVQKHEALSSVH</sequence>
<proteinExistence type="predicted"/>
<feature type="compositionally biased region" description="Basic and acidic residues" evidence="1">
    <location>
        <begin position="19"/>
        <end position="30"/>
    </location>
</feature>
<keyword evidence="3" id="KW-1185">Reference proteome</keyword>
<reference evidence="2 3" key="2">
    <citation type="submission" date="2019-04" db="EMBL/GenBank/DDBJ databases">
        <title>The genome sequence of big-headed turtle.</title>
        <authorList>
            <person name="Gong S."/>
        </authorList>
    </citation>
    <scope>NUCLEOTIDE SEQUENCE [LARGE SCALE GENOMIC DNA]</scope>
    <source>
        <strain evidence="2">DO16091913</strain>
        <tissue evidence="2">Muscle</tissue>
    </source>
</reference>
<evidence type="ECO:0000313" key="3">
    <source>
        <dbReference type="Proteomes" id="UP000297703"/>
    </source>
</evidence>
<name>A0A4D9F549_9SAUR</name>
<evidence type="ECO:0000313" key="2">
    <source>
        <dbReference type="EMBL" id="TFK15493.1"/>
    </source>
</evidence>
<comment type="caution">
    <text evidence="2">The sequence shown here is derived from an EMBL/GenBank/DDBJ whole genome shotgun (WGS) entry which is preliminary data.</text>
</comment>
<evidence type="ECO:0000256" key="1">
    <source>
        <dbReference type="SAM" id="MobiDB-lite"/>
    </source>
</evidence>
<gene>
    <name evidence="2" type="ORF">DR999_PMT00788</name>
</gene>
<dbReference type="EMBL" id="QXTE01000004">
    <property type="protein sequence ID" value="TFK15493.1"/>
    <property type="molecule type" value="Genomic_DNA"/>
</dbReference>
<reference evidence="2 3" key="1">
    <citation type="submission" date="2019-04" db="EMBL/GenBank/DDBJ databases">
        <title>Draft genome of the big-headed turtle Platysternon megacephalum.</title>
        <authorList>
            <person name="Gong S."/>
        </authorList>
    </citation>
    <scope>NUCLEOTIDE SEQUENCE [LARGE SCALE GENOMIC DNA]</scope>
    <source>
        <strain evidence="2">DO16091913</strain>
        <tissue evidence="2">Muscle</tissue>
    </source>
</reference>
<accession>A0A4D9F549</accession>
<protein>
    <submittedName>
        <fullName evidence="2">Non-POU domain-containing octamer-binding protein</fullName>
    </submittedName>
</protein>
<dbReference type="Proteomes" id="UP000297703">
    <property type="component" value="Unassembled WGS sequence"/>
</dbReference>